<keyword evidence="2" id="KW-0547">Nucleotide-binding</keyword>
<dbReference type="PANTHER" id="PTHR43394:SF1">
    <property type="entry name" value="ATP-BINDING CASSETTE SUB-FAMILY B MEMBER 10, MITOCHONDRIAL"/>
    <property type="match status" value="1"/>
</dbReference>
<dbReference type="InterPro" id="IPR039421">
    <property type="entry name" value="Type_1_exporter"/>
</dbReference>
<dbReference type="CDD" id="cd03225">
    <property type="entry name" value="ABC_cobalt_CbiO_domain1"/>
    <property type="match status" value="1"/>
</dbReference>
<feature type="domain" description="ABC transporter" evidence="4">
    <location>
        <begin position="3"/>
        <end position="239"/>
    </location>
</feature>
<keyword evidence="3" id="KW-0067">ATP-binding</keyword>
<dbReference type="Pfam" id="PF00005">
    <property type="entry name" value="ABC_tran"/>
    <property type="match status" value="1"/>
</dbReference>
<dbReference type="AlphaFoldDB" id="A0A1Z4JK85"/>
<dbReference type="InterPro" id="IPR003593">
    <property type="entry name" value="AAA+_ATPase"/>
</dbReference>
<dbReference type="GO" id="GO:0015421">
    <property type="term" value="F:ABC-type oligopeptide transporter activity"/>
    <property type="evidence" value="ECO:0007669"/>
    <property type="project" value="TreeGrafter"/>
</dbReference>
<evidence type="ECO:0000313" key="6">
    <source>
        <dbReference type="Proteomes" id="UP000217895"/>
    </source>
</evidence>
<protein>
    <submittedName>
        <fullName evidence="5">ABC transporter-related protein</fullName>
    </submittedName>
</protein>
<dbReference type="EMBL" id="AP018203">
    <property type="protein sequence ID" value="BAY57165.1"/>
    <property type="molecule type" value="Genomic_DNA"/>
</dbReference>
<dbReference type="PANTHER" id="PTHR43394">
    <property type="entry name" value="ATP-DEPENDENT PERMEASE MDL1, MITOCHONDRIAL"/>
    <property type="match status" value="1"/>
</dbReference>
<evidence type="ECO:0000256" key="2">
    <source>
        <dbReference type="ARBA" id="ARBA00022741"/>
    </source>
</evidence>
<sequence length="245" mass="27953">MQLQVENVSFSHFRLSKRGNTLEDHALLRNISFGVNQGERIAIVGASGSGKTTLLRLLNRLAEPTQGSIQFEGKSFQEISVTKLRQQILFVAQEPKLFGMTVREALSYPLSLRNLKDVDRCVDECFERIKIARDWYDRTEQELSTGERQWIAIARGLICQPAILLLDEPTANLDANRSELLLRILAQVDCTVLAVTHQFDWAEQFSQRVLQLERGQLVADTNRADWQAIRTAIAQIEIEEAEEWD</sequence>
<proteinExistence type="predicted"/>
<dbReference type="SUPFAM" id="SSF52540">
    <property type="entry name" value="P-loop containing nucleoside triphosphate hydrolases"/>
    <property type="match status" value="1"/>
</dbReference>
<evidence type="ECO:0000313" key="5">
    <source>
        <dbReference type="EMBL" id="BAY57165.1"/>
    </source>
</evidence>
<keyword evidence="6" id="KW-1185">Reference proteome</keyword>
<keyword evidence="1" id="KW-0813">Transport</keyword>
<dbReference type="InterPro" id="IPR003439">
    <property type="entry name" value="ABC_transporter-like_ATP-bd"/>
</dbReference>
<dbReference type="GO" id="GO:0005524">
    <property type="term" value="F:ATP binding"/>
    <property type="evidence" value="ECO:0007669"/>
    <property type="project" value="UniProtKB-KW"/>
</dbReference>
<dbReference type="SMART" id="SM00382">
    <property type="entry name" value="AAA"/>
    <property type="match status" value="1"/>
</dbReference>
<dbReference type="GO" id="GO:0016020">
    <property type="term" value="C:membrane"/>
    <property type="evidence" value="ECO:0007669"/>
    <property type="project" value="InterPro"/>
</dbReference>
<evidence type="ECO:0000256" key="3">
    <source>
        <dbReference type="ARBA" id="ARBA00022840"/>
    </source>
</evidence>
<gene>
    <name evidence="5" type="ORF">NIES2135_40290</name>
</gene>
<dbReference type="PROSITE" id="PS50893">
    <property type="entry name" value="ABC_TRANSPORTER_2"/>
    <property type="match status" value="1"/>
</dbReference>
<evidence type="ECO:0000259" key="4">
    <source>
        <dbReference type="PROSITE" id="PS50893"/>
    </source>
</evidence>
<name>A0A1Z4JK85_LEPBY</name>
<dbReference type="InterPro" id="IPR027417">
    <property type="entry name" value="P-loop_NTPase"/>
</dbReference>
<organism evidence="5 6">
    <name type="scientific">Leptolyngbya boryana NIES-2135</name>
    <dbReference type="NCBI Taxonomy" id="1973484"/>
    <lineage>
        <taxon>Bacteria</taxon>
        <taxon>Bacillati</taxon>
        <taxon>Cyanobacteriota</taxon>
        <taxon>Cyanophyceae</taxon>
        <taxon>Leptolyngbyales</taxon>
        <taxon>Leptolyngbyaceae</taxon>
        <taxon>Leptolyngbya group</taxon>
        <taxon>Leptolyngbya</taxon>
    </lineage>
</organism>
<accession>A0A1Z4JK85</accession>
<dbReference type="Proteomes" id="UP000217895">
    <property type="component" value="Chromosome"/>
</dbReference>
<dbReference type="InterPro" id="IPR015856">
    <property type="entry name" value="ABC_transpr_CbiO/EcfA_su"/>
</dbReference>
<dbReference type="Gene3D" id="3.40.50.300">
    <property type="entry name" value="P-loop containing nucleotide triphosphate hydrolases"/>
    <property type="match status" value="1"/>
</dbReference>
<dbReference type="GO" id="GO:0016887">
    <property type="term" value="F:ATP hydrolysis activity"/>
    <property type="evidence" value="ECO:0007669"/>
    <property type="project" value="InterPro"/>
</dbReference>
<reference evidence="5 6" key="1">
    <citation type="submission" date="2017-06" db="EMBL/GenBank/DDBJ databases">
        <title>Genome sequencing of cyanobaciteial culture collection at National Institute for Environmental Studies (NIES).</title>
        <authorList>
            <person name="Hirose Y."/>
            <person name="Shimura Y."/>
            <person name="Fujisawa T."/>
            <person name="Nakamura Y."/>
            <person name="Kawachi M."/>
        </authorList>
    </citation>
    <scope>NUCLEOTIDE SEQUENCE [LARGE SCALE GENOMIC DNA]</scope>
    <source>
        <strain evidence="5 6">NIES-2135</strain>
    </source>
</reference>
<evidence type="ECO:0000256" key="1">
    <source>
        <dbReference type="ARBA" id="ARBA00022448"/>
    </source>
</evidence>